<dbReference type="EMBL" id="CTEF01000011">
    <property type="protein sequence ID" value="CQD25330.1"/>
    <property type="molecule type" value="Genomic_DNA"/>
</dbReference>
<proteinExistence type="predicted"/>
<dbReference type="GeneID" id="44300091"/>
<gene>
    <name evidence="5" type="ORF">AWB98_29495</name>
    <name evidence="3" type="ORF">BN970_03274</name>
    <name evidence="4" type="ORF">BN970_07132</name>
</gene>
<reference evidence="4 6" key="1">
    <citation type="submission" date="2015-03" db="EMBL/GenBank/DDBJ databases">
        <authorList>
            <person name="Murphy D."/>
        </authorList>
    </citation>
    <scope>NUCLEOTIDE SEQUENCE [LARGE SCALE GENOMIC DNA]</scope>
    <source>
        <strain evidence="4 6">D16</strain>
    </source>
</reference>
<dbReference type="Proteomes" id="UP000182227">
    <property type="component" value="Unassembled WGS sequence"/>
</dbReference>
<dbReference type="EMBL" id="LQOP01000036">
    <property type="protein sequence ID" value="ORV20077.1"/>
    <property type="molecule type" value="Genomic_DNA"/>
</dbReference>
<dbReference type="Pfam" id="PF10708">
    <property type="entry name" value="DUF2510"/>
    <property type="match status" value="1"/>
</dbReference>
<reference evidence="5 7" key="2">
    <citation type="submission" date="2016-01" db="EMBL/GenBank/DDBJ databases">
        <title>The new phylogeny of the genus Mycobacterium.</title>
        <authorList>
            <person name="Tarcisio F."/>
            <person name="Conor M."/>
            <person name="Antonella G."/>
            <person name="Elisabetta G."/>
            <person name="Giulia F.S."/>
            <person name="Sara T."/>
            <person name="Anna F."/>
            <person name="Clotilde B."/>
            <person name="Roberto B."/>
            <person name="Veronica D.S."/>
            <person name="Fabio R."/>
            <person name="Monica P."/>
            <person name="Olivier J."/>
            <person name="Enrico T."/>
            <person name="Nicola S."/>
        </authorList>
    </citation>
    <scope>NUCLEOTIDE SEQUENCE [LARGE SCALE GENOMIC DNA]</scope>
    <source>
        <strain evidence="5 7">CCUG 50187</strain>
    </source>
</reference>
<feature type="transmembrane region" description="Helical" evidence="1">
    <location>
        <begin position="36"/>
        <end position="56"/>
    </location>
</feature>
<evidence type="ECO:0000313" key="6">
    <source>
        <dbReference type="Proteomes" id="UP000182227"/>
    </source>
</evidence>
<keyword evidence="1" id="KW-1133">Transmembrane helix</keyword>
<keyword evidence="7" id="KW-1185">Reference proteome</keyword>
<sequence length="92" mass="10122">MTATPGWYPTPTGKQAYWDGYQWVGQPARRTLNQGFAFLAGLSLLATVIPCVFWLITSLAGGGGAAFGMLVMWGLWGGMWTTIWYLFAVGRR</sequence>
<evidence type="ECO:0000313" key="5">
    <source>
        <dbReference type="EMBL" id="ORV20077.1"/>
    </source>
</evidence>
<name>A0A0U1E271_9MYCO</name>
<dbReference type="RefSeq" id="WP_085143064.1">
    <property type="nucleotide sequence ID" value="NZ_JACKVA010000026.1"/>
</dbReference>
<feature type="transmembrane region" description="Helical" evidence="1">
    <location>
        <begin position="62"/>
        <end position="87"/>
    </location>
</feature>
<evidence type="ECO:0000313" key="7">
    <source>
        <dbReference type="Proteomes" id="UP000193811"/>
    </source>
</evidence>
<accession>A0A0U1E271</accession>
<organism evidence="4 6">
    <name type="scientific">Mycolicibacterium conceptionense</name>
    <dbReference type="NCBI Taxonomy" id="451644"/>
    <lineage>
        <taxon>Bacteria</taxon>
        <taxon>Bacillati</taxon>
        <taxon>Actinomycetota</taxon>
        <taxon>Actinomycetes</taxon>
        <taxon>Mycobacteriales</taxon>
        <taxon>Mycobacteriaceae</taxon>
        <taxon>Mycolicibacterium</taxon>
    </lineage>
</organism>
<dbReference type="Proteomes" id="UP000193811">
    <property type="component" value="Unassembled WGS sequence"/>
</dbReference>
<dbReference type="AlphaFoldDB" id="A0A0U1E271"/>
<evidence type="ECO:0000313" key="3">
    <source>
        <dbReference type="EMBL" id="CQD15613.1"/>
    </source>
</evidence>
<evidence type="ECO:0000259" key="2">
    <source>
        <dbReference type="Pfam" id="PF10708"/>
    </source>
</evidence>
<evidence type="ECO:0000313" key="4">
    <source>
        <dbReference type="EMBL" id="CQD25330.1"/>
    </source>
</evidence>
<keyword evidence="1" id="KW-0472">Membrane</keyword>
<keyword evidence="1" id="KW-0812">Transmembrane</keyword>
<dbReference type="InterPro" id="IPR018929">
    <property type="entry name" value="DUF2510"/>
</dbReference>
<dbReference type="EMBL" id="CTEF01000002">
    <property type="protein sequence ID" value="CQD15613.1"/>
    <property type="molecule type" value="Genomic_DNA"/>
</dbReference>
<protein>
    <recommendedName>
        <fullName evidence="2">DUF2510 domain-containing protein</fullName>
    </recommendedName>
</protein>
<feature type="domain" description="DUF2510" evidence="2">
    <location>
        <begin position="5"/>
        <end position="29"/>
    </location>
</feature>
<evidence type="ECO:0000256" key="1">
    <source>
        <dbReference type="SAM" id="Phobius"/>
    </source>
</evidence>